<dbReference type="InterPro" id="IPR023883">
    <property type="entry name" value="CHP03980_redox-disulphide"/>
</dbReference>
<dbReference type="InterPro" id="IPR038062">
    <property type="entry name" value="ScdA-like_N_sf"/>
</dbReference>
<dbReference type="SUPFAM" id="SSF140683">
    <property type="entry name" value="SP0561-like"/>
    <property type="match status" value="1"/>
</dbReference>
<accession>A0ABW0SGH5</accession>
<dbReference type="Gene3D" id="1.10.3910.10">
    <property type="entry name" value="SP0561-like"/>
    <property type="match status" value="1"/>
</dbReference>
<protein>
    <recommendedName>
        <fullName evidence="3">DUF1858 domain-containing protein</fullName>
    </recommendedName>
</protein>
<evidence type="ECO:0000313" key="1">
    <source>
        <dbReference type="EMBL" id="MFC5568083.1"/>
    </source>
</evidence>
<proteinExistence type="predicted"/>
<dbReference type="EMBL" id="JBHSNA010000025">
    <property type="protein sequence ID" value="MFC5568083.1"/>
    <property type="molecule type" value="Genomic_DNA"/>
</dbReference>
<keyword evidence="2" id="KW-1185">Reference proteome</keyword>
<sequence length="77" mass="8484">MRARAACKGLDIDDPDLPLSRLFEAWPDAGLAFVERRMLCFGCPIAPFHRVADAVREYGFDEEAFRAEIRAAAGLAG</sequence>
<evidence type="ECO:0008006" key="3">
    <source>
        <dbReference type="Google" id="ProtNLM"/>
    </source>
</evidence>
<comment type="caution">
    <text evidence="1">The sequence shown here is derived from an EMBL/GenBank/DDBJ whole genome shotgun (WGS) entry which is preliminary data.</text>
</comment>
<evidence type="ECO:0000313" key="2">
    <source>
        <dbReference type="Proteomes" id="UP001596056"/>
    </source>
</evidence>
<dbReference type="RefSeq" id="WP_209842950.1">
    <property type="nucleotide sequence ID" value="NZ_JAGGJP010000021.1"/>
</dbReference>
<dbReference type="NCBIfam" id="TIGR03980">
    <property type="entry name" value="prismane_assoc"/>
    <property type="match status" value="1"/>
</dbReference>
<dbReference type="Proteomes" id="UP001596056">
    <property type="component" value="Unassembled WGS sequence"/>
</dbReference>
<gene>
    <name evidence="1" type="ORF">ACFPOC_16860</name>
</gene>
<organism evidence="1 2">
    <name type="scientific">Rubellimicrobium aerolatum</name>
    <dbReference type="NCBI Taxonomy" id="490979"/>
    <lineage>
        <taxon>Bacteria</taxon>
        <taxon>Pseudomonadati</taxon>
        <taxon>Pseudomonadota</taxon>
        <taxon>Alphaproteobacteria</taxon>
        <taxon>Rhodobacterales</taxon>
        <taxon>Roseobacteraceae</taxon>
        <taxon>Rubellimicrobium</taxon>
    </lineage>
</organism>
<name>A0ABW0SGH5_9RHOB</name>
<reference evidence="2" key="1">
    <citation type="journal article" date="2019" name="Int. J. Syst. Evol. Microbiol.">
        <title>The Global Catalogue of Microorganisms (GCM) 10K type strain sequencing project: providing services to taxonomists for standard genome sequencing and annotation.</title>
        <authorList>
            <consortium name="The Broad Institute Genomics Platform"/>
            <consortium name="The Broad Institute Genome Sequencing Center for Infectious Disease"/>
            <person name="Wu L."/>
            <person name="Ma J."/>
        </authorList>
    </citation>
    <scope>NUCLEOTIDE SEQUENCE [LARGE SCALE GENOMIC DNA]</scope>
    <source>
        <strain evidence="2">KACC 11588</strain>
    </source>
</reference>